<evidence type="ECO:0000256" key="1">
    <source>
        <dbReference type="SAM" id="MobiDB-lite"/>
    </source>
</evidence>
<dbReference type="EMBL" id="VSRR010042111">
    <property type="protein sequence ID" value="MPC75898.1"/>
    <property type="molecule type" value="Genomic_DNA"/>
</dbReference>
<gene>
    <name evidence="2" type="ORF">E2C01_070297</name>
</gene>
<feature type="region of interest" description="Disordered" evidence="1">
    <location>
        <begin position="36"/>
        <end position="60"/>
    </location>
</feature>
<dbReference type="AlphaFoldDB" id="A0A5B7I4Q9"/>
<proteinExistence type="predicted"/>
<dbReference type="Proteomes" id="UP000324222">
    <property type="component" value="Unassembled WGS sequence"/>
</dbReference>
<name>A0A5B7I4Q9_PORTR</name>
<evidence type="ECO:0000313" key="3">
    <source>
        <dbReference type="Proteomes" id="UP000324222"/>
    </source>
</evidence>
<keyword evidence="3" id="KW-1185">Reference proteome</keyword>
<protein>
    <submittedName>
        <fullName evidence="2">Uncharacterized protein</fullName>
    </submittedName>
</protein>
<evidence type="ECO:0000313" key="2">
    <source>
        <dbReference type="EMBL" id="MPC75898.1"/>
    </source>
</evidence>
<comment type="caution">
    <text evidence="2">The sequence shown here is derived from an EMBL/GenBank/DDBJ whole genome shotgun (WGS) entry which is preliminary data.</text>
</comment>
<organism evidence="2 3">
    <name type="scientific">Portunus trituberculatus</name>
    <name type="common">Swimming crab</name>
    <name type="synonym">Neptunus trituberculatus</name>
    <dbReference type="NCBI Taxonomy" id="210409"/>
    <lineage>
        <taxon>Eukaryota</taxon>
        <taxon>Metazoa</taxon>
        <taxon>Ecdysozoa</taxon>
        <taxon>Arthropoda</taxon>
        <taxon>Crustacea</taxon>
        <taxon>Multicrustacea</taxon>
        <taxon>Malacostraca</taxon>
        <taxon>Eumalacostraca</taxon>
        <taxon>Eucarida</taxon>
        <taxon>Decapoda</taxon>
        <taxon>Pleocyemata</taxon>
        <taxon>Brachyura</taxon>
        <taxon>Eubrachyura</taxon>
        <taxon>Portunoidea</taxon>
        <taxon>Portunidae</taxon>
        <taxon>Portuninae</taxon>
        <taxon>Portunus</taxon>
    </lineage>
</organism>
<accession>A0A5B7I4Q9</accession>
<sequence length="60" mass="7326">MNVRVCVLGGAYKREVWREMECMWSVLWVRLTENEKGEENNVVEEEEEEKEKKKRNRKNP</sequence>
<reference evidence="2 3" key="1">
    <citation type="submission" date="2019-05" db="EMBL/GenBank/DDBJ databases">
        <title>Another draft genome of Portunus trituberculatus and its Hox gene families provides insights of decapod evolution.</title>
        <authorList>
            <person name="Jeong J.-H."/>
            <person name="Song I."/>
            <person name="Kim S."/>
            <person name="Choi T."/>
            <person name="Kim D."/>
            <person name="Ryu S."/>
            <person name="Kim W."/>
        </authorList>
    </citation>
    <scope>NUCLEOTIDE SEQUENCE [LARGE SCALE GENOMIC DNA]</scope>
    <source>
        <tissue evidence="2">Muscle</tissue>
    </source>
</reference>